<dbReference type="Gene3D" id="3.90.1410.10">
    <property type="entry name" value="set domain protein methyltransferase, domain 1"/>
    <property type="match status" value="1"/>
</dbReference>
<dbReference type="OrthoDB" id="535154at2759"/>
<evidence type="ECO:0000313" key="2">
    <source>
        <dbReference type="EMBL" id="PNW78646.1"/>
    </source>
</evidence>
<proteinExistence type="predicted"/>
<keyword evidence="3" id="KW-1185">Reference proteome</keyword>
<dbReference type="AlphaFoldDB" id="A0A2K3DDP1"/>
<reference evidence="2 3" key="1">
    <citation type="journal article" date="2007" name="Science">
        <title>The Chlamydomonas genome reveals the evolution of key animal and plant functions.</title>
        <authorList>
            <person name="Merchant S.S."/>
            <person name="Prochnik S.E."/>
            <person name="Vallon O."/>
            <person name="Harris E.H."/>
            <person name="Karpowicz S.J."/>
            <person name="Witman G.B."/>
            <person name="Terry A."/>
            <person name="Salamov A."/>
            <person name="Fritz-Laylin L.K."/>
            <person name="Marechal-Drouard L."/>
            <person name="Marshall W.F."/>
            <person name="Qu L.H."/>
            <person name="Nelson D.R."/>
            <person name="Sanderfoot A.A."/>
            <person name="Spalding M.H."/>
            <person name="Kapitonov V.V."/>
            <person name="Ren Q."/>
            <person name="Ferris P."/>
            <person name="Lindquist E."/>
            <person name="Shapiro H."/>
            <person name="Lucas S.M."/>
            <person name="Grimwood J."/>
            <person name="Schmutz J."/>
            <person name="Cardol P."/>
            <person name="Cerutti H."/>
            <person name="Chanfreau G."/>
            <person name="Chen C.L."/>
            <person name="Cognat V."/>
            <person name="Croft M.T."/>
            <person name="Dent R."/>
            <person name="Dutcher S."/>
            <person name="Fernandez E."/>
            <person name="Fukuzawa H."/>
            <person name="Gonzalez-Ballester D."/>
            <person name="Gonzalez-Halphen D."/>
            <person name="Hallmann A."/>
            <person name="Hanikenne M."/>
            <person name="Hippler M."/>
            <person name="Inwood W."/>
            <person name="Jabbari K."/>
            <person name="Kalanon M."/>
            <person name="Kuras R."/>
            <person name="Lefebvre P.A."/>
            <person name="Lemaire S.D."/>
            <person name="Lobanov A.V."/>
            <person name="Lohr M."/>
            <person name="Manuell A."/>
            <person name="Meier I."/>
            <person name="Mets L."/>
            <person name="Mittag M."/>
            <person name="Mittelmeier T."/>
            <person name="Moroney J.V."/>
            <person name="Moseley J."/>
            <person name="Napoli C."/>
            <person name="Nedelcu A.M."/>
            <person name="Niyogi K."/>
            <person name="Novoselov S.V."/>
            <person name="Paulsen I.T."/>
            <person name="Pazour G."/>
            <person name="Purton S."/>
            <person name="Ral J.P."/>
            <person name="Riano-Pachon D.M."/>
            <person name="Riekhof W."/>
            <person name="Rymarquis L."/>
            <person name="Schroda M."/>
            <person name="Stern D."/>
            <person name="Umen J."/>
            <person name="Willows R."/>
            <person name="Wilson N."/>
            <person name="Zimmer S.L."/>
            <person name="Allmer J."/>
            <person name="Balk J."/>
            <person name="Bisova K."/>
            <person name="Chen C.J."/>
            <person name="Elias M."/>
            <person name="Gendler K."/>
            <person name="Hauser C."/>
            <person name="Lamb M.R."/>
            <person name="Ledford H."/>
            <person name="Long J.C."/>
            <person name="Minagawa J."/>
            <person name="Page M.D."/>
            <person name="Pan J."/>
            <person name="Pootakham W."/>
            <person name="Roje S."/>
            <person name="Rose A."/>
            <person name="Stahlberg E."/>
            <person name="Terauchi A.M."/>
            <person name="Yang P."/>
            <person name="Ball S."/>
            <person name="Bowler C."/>
            <person name="Dieckmann C.L."/>
            <person name="Gladyshev V.N."/>
            <person name="Green P."/>
            <person name="Jorgensen R."/>
            <person name="Mayfield S."/>
            <person name="Mueller-Roeber B."/>
            <person name="Rajamani S."/>
            <person name="Sayre R.T."/>
            <person name="Brokstein P."/>
            <person name="Dubchak I."/>
            <person name="Goodstein D."/>
            <person name="Hornick L."/>
            <person name="Huang Y.W."/>
            <person name="Jhaveri J."/>
            <person name="Luo Y."/>
            <person name="Martinez D."/>
            <person name="Ngau W.C."/>
            <person name="Otillar B."/>
            <person name="Poliakov A."/>
            <person name="Porter A."/>
            <person name="Szajkowski L."/>
            <person name="Werner G."/>
            <person name="Zhou K."/>
            <person name="Grigoriev I.V."/>
            <person name="Rokhsar D.S."/>
            <person name="Grossman A.R."/>
        </authorList>
    </citation>
    <scope>NUCLEOTIDE SEQUENCE [LARGE SCALE GENOMIC DNA]</scope>
    <source>
        <strain evidence="3">CC-503</strain>
    </source>
</reference>
<evidence type="ECO:0008006" key="4">
    <source>
        <dbReference type="Google" id="ProtNLM"/>
    </source>
</evidence>
<dbReference type="ExpressionAtlas" id="A0A2K3DDP1">
    <property type="expression patterns" value="baseline"/>
</dbReference>
<evidence type="ECO:0000256" key="1">
    <source>
        <dbReference type="SAM" id="MobiDB-lite"/>
    </source>
</evidence>
<dbReference type="OMA" id="FLWAYCH"/>
<gene>
    <name evidence="2" type="ORF">CHLRE_09g388500v5</name>
</gene>
<evidence type="ECO:0000313" key="3">
    <source>
        <dbReference type="Proteomes" id="UP000006906"/>
    </source>
</evidence>
<dbReference type="RefSeq" id="XP_042921038.1">
    <property type="nucleotide sequence ID" value="XM_043065470.1"/>
</dbReference>
<dbReference type="KEGG" id="cre:CHLRE_09g388500v5"/>
<dbReference type="PaxDb" id="3055-EDP02427"/>
<feature type="region of interest" description="Disordered" evidence="1">
    <location>
        <begin position="753"/>
        <end position="781"/>
    </location>
</feature>
<protein>
    <recommendedName>
        <fullName evidence="4">Rubisco LSMT substrate-binding domain-containing protein</fullName>
    </recommendedName>
</protein>
<sequence length="834" mass="89008">MLHRTRVPATAATASGKATQLPARVIVPCASEQQQSLAPSPSPHARGAGSVACRARRVDNDIAGMDLEERLERLDQISGRVGRLRSVYDRQSLLEQMGALDPALYQEETKDPDEEDDGEELVWIPYNSDPTTHNEIRAVEEPVPGGLGTHMVTTAGVDEDEAIIQVPLHNCLLLYICEGLQTTDTLERQEAAADFQSMQATFLERWCEFHGPLPEALVAWLMEFGLQAPNARAKMAVWLLWLDACCESPYWKQALAALPQEADMPNLEFAADEELAQLQWAPLAIPVGVRREALREFYAAFCRSPLAADMGFEVAGIDAGAVSAASGGEESGSDSDQPSTSGRGGSGSAGKGSSGRGKGRGTKGRTTAEPVAAAAPAAAPAKRPLPPFERFLWAYCHAEARSMAQGERIVFFPQASPVLYTTEPSATNTTIAFVAQDGPILDEWAVVAALKPLGPGAVLGASAPFLAGPARGGGGSTTQLLEQFGVLAPARTGGNAADLIDLQPDIGSLTDVVYKQAFGQEAATRLDMVTDPRVRHILSLIKTNDAEKEQMPFVKDILPALQVSRLWGPGLISGVQRLRLVEVRGEVPPEDLEAVREEMYEEERVAEEVARIRAEAAAAAGDAPSPGPPPVEYDEFESWRQDPSLTELREVPGDLELIKTAAGRAEWRRMLAAWHSIPRAPANTREHGRLMDLAVAGAPVHKVFSSPRDITRELAAADALLADIAKLLASFPTTAEQDQQLLAAAGAGAASGAARGRARSGRRTTASGSDSDGEGRSAAGTGAITSVRQQSIVSWRLEFKLVWGQMQGMVQEYRDALAAAEKAAEKEAGALAAV</sequence>
<dbReference type="Proteomes" id="UP000006906">
    <property type="component" value="Chromosome 9"/>
</dbReference>
<dbReference type="InParanoid" id="A0A2K3DDP1"/>
<feature type="region of interest" description="Disordered" evidence="1">
    <location>
        <begin position="32"/>
        <end position="51"/>
    </location>
</feature>
<dbReference type="GeneID" id="5720031"/>
<dbReference type="Gramene" id="PNW78646">
    <property type="protein sequence ID" value="PNW78646"/>
    <property type="gene ID" value="CHLRE_09g388500v5"/>
</dbReference>
<dbReference type="InterPro" id="IPR046341">
    <property type="entry name" value="SET_dom_sf"/>
</dbReference>
<dbReference type="EMBL" id="CM008970">
    <property type="protein sequence ID" value="PNW78646.1"/>
    <property type="molecule type" value="Genomic_DNA"/>
</dbReference>
<feature type="compositionally biased region" description="Gly residues" evidence="1">
    <location>
        <begin position="342"/>
        <end position="356"/>
    </location>
</feature>
<dbReference type="SUPFAM" id="SSF82199">
    <property type="entry name" value="SET domain"/>
    <property type="match status" value="1"/>
</dbReference>
<accession>A0A2K3DDP1</accession>
<feature type="compositionally biased region" description="Low complexity" evidence="1">
    <location>
        <begin position="364"/>
        <end position="381"/>
    </location>
</feature>
<organism evidence="2 3">
    <name type="scientific">Chlamydomonas reinhardtii</name>
    <name type="common">Chlamydomonas smithii</name>
    <dbReference type="NCBI Taxonomy" id="3055"/>
    <lineage>
        <taxon>Eukaryota</taxon>
        <taxon>Viridiplantae</taxon>
        <taxon>Chlorophyta</taxon>
        <taxon>core chlorophytes</taxon>
        <taxon>Chlorophyceae</taxon>
        <taxon>CS clade</taxon>
        <taxon>Chlamydomonadales</taxon>
        <taxon>Chlamydomonadaceae</taxon>
        <taxon>Chlamydomonas</taxon>
    </lineage>
</organism>
<name>A0A2K3DDP1_CHLRE</name>
<feature type="region of interest" description="Disordered" evidence="1">
    <location>
        <begin position="324"/>
        <end position="381"/>
    </location>
</feature>
<dbReference type="GO" id="GO:0016279">
    <property type="term" value="F:protein-lysine N-methyltransferase activity"/>
    <property type="evidence" value="ECO:0000318"/>
    <property type="project" value="GO_Central"/>
</dbReference>